<comment type="caution">
    <text evidence="1">The sequence shown here is derived from an EMBL/GenBank/DDBJ whole genome shotgun (WGS) entry which is preliminary data.</text>
</comment>
<proteinExistence type="predicted"/>
<organism evidence="1 2">
    <name type="scientific">Pyrococcus horikoshii</name>
    <dbReference type="NCBI Taxonomy" id="53953"/>
    <lineage>
        <taxon>Archaea</taxon>
        <taxon>Methanobacteriati</taxon>
        <taxon>Methanobacteriota</taxon>
        <taxon>Thermococci</taxon>
        <taxon>Thermococcales</taxon>
        <taxon>Thermococcaceae</taxon>
        <taxon>Pyrococcus</taxon>
    </lineage>
</organism>
<dbReference type="AlphaFoldDB" id="A0A832WGR4"/>
<name>A0A832WGR4_PYRHR</name>
<gene>
    <name evidence="1" type="ORF">HA331_01210</name>
</gene>
<dbReference type="EMBL" id="DUJN01000002">
    <property type="protein sequence ID" value="HII60380.1"/>
    <property type="molecule type" value="Genomic_DNA"/>
</dbReference>
<protein>
    <submittedName>
        <fullName evidence="1">Uncharacterized protein</fullName>
    </submittedName>
</protein>
<sequence length="304" mass="34930">MRILRFGPVICMLEGGYDVISDLGLGKIVSLDEAFKESGELETIFITSNGSAVLFKNLPWIVLSKMLNMGIKIRVCGSILLFRTPNPEETIKILKEKIRGMEKDPLEAILNSTPRETIILLTEKPLTRPLQLEDVSIAFVINADINSIYRRLLLEGPAILLSVLPEWNELVIKLYDQTDHYLENVERIAIVVEDLDLGYIIGSGWGWDYPRPMLKVPVYRMKLISWEDPKRIKFLLKGLEYLGYKRLCDIDVELQGKKLNWFEIGEFSSKFELASKSREELEMMLSDEALHELREIENKLAKTI</sequence>
<dbReference type="RefSeq" id="WP_010885466.1">
    <property type="nucleotide sequence ID" value="NZ_DUJN01000002.1"/>
</dbReference>
<reference evidence="1" key="1">
    <citation type="journal article" date="2020" name="bioRxiv">
        <title>A rank-normalized archaeal taxonomy based on genome phylogeny resolves widespread incomplete and uneven classifications.</title>
        <authorList>
            <person name="Rinke C."/>
            <person name="Chuvochina M."/>
            <person name="Mussig A.J."/>
            <person name="Chaumeil P.-A."/>
            <person name="Waite D.W."/>
            <person name="Whitman W.B."/>
            <person name="Parks D.H."/>
            <person name="Hugenholtz P."/>
        </authorList>
    </citation>
    <scope>NUCLEOTIDE SEQUENCE</scope>
    <source>
        <strain evidence="1">UBA8834</strain>
    </source>
</reference>
<accession>A0A832WGR4</accession>
<evidence type="ECO:0000313" key="2">
    <source>
        <dbReference type="Proteomes" id="UP000617544"/>
    </source>
</evidence>
<dbReference type="OMA" id="DYPRPFM"/>
<evidence type="ECO:0000313" key="1">
    <source>
        <dbReference type="EMBL" id="HII60380.1"/>
    </source>
</evidence>
<dbReference type="Proteomes" id="UP000617544">
    <property type="component" value="Unassembled WGS sequence"/>
</dbReference>
<dbReference type="GeneID" id="1443704"/>